<dbReference type="InterPro" id="IPR001360">
    <property type="entry name" value="Glyco_hydro_1"/>
</dbReference>
<protein>
    <recommendedName>
        <fullName evidence="3 9">Beta-glucosidase</fullName>
        <ecNumber evidence="3 9">3.2.1.21</ecNumber>
    </recommendedName>
</protein>
<evidence type="ECO:0000313" key="11">
    <source>
        <dbReference type="Proteomes" id="UP000631670"/>
    </source>
</evidence>
<evidence type="ECO:0000256" key="6">
    <source>
        <dbReference type="ARBA" id="ARBA00023277"/>
    </source>
</evidence>
<evidence type="ECO:0000256" key="8">
    <source>
        <dbReference type="ARBA" id="ARBA00023326"/>
    </source>
</evidence>
<dbReference type="Gene3D" id="3.20.20.80">
    <property type="entry name" value="Glycosidases"/>
    <property type="match status" value="1"/>
</dbReference>
<dbReference type="InterPro" id="IPR017853">
    <property type="entry name" value="GH"/>
</dbReference>
<accession>A0ABR9HVZ2</accession>
<sequence>MSDPDPLFPPGFRWGVATAAFQIEGAWNADGKGPSNWDTRAHHAGGLAGGATGDVACDHYHRLTEDLDLMAGLGVGSYRFSVSWPRVQPAGHGRWNGRGLAFYDRLVDGLLARRIEPLLTVYHWDHPQPVEDAGGWAARDTAARFADYAEGLAVRFGDRVRRWLTLNEPLSVMHAELSGRPGPRARRHGLRVAHHLMLGHGLAVPRLRAHAPDAAIGISLNLAGTTPATDRPADLTAADRAEAYEDRLFLDPLLRGDYPHLDGRPVIEADEADRRLIAAPLDFVGVNWYAPARVAASAAGVFGYARVPFPDVRTNLLGWPVAPEQLGALLAWLRADYPELPPIEITENGYPDVDEPDATGSVPDLPRIAYLRACLHQVRAALDAGSDIRGYHVWSLLDNLEWDHGYRPRFGLVHVDFATLARTPKASYRWYRQLISAQRSDGKDGRACSG</sequence>
<evidence type="ECO:0000256" key="9">
    <source>
        <dbReference type="RuleBase" id="RU361175"/>
    </source>
</evidence>
<keyword evidence="11" id="KW-1185">Reference proteome</keyword>
<gene>
    <name evidence="10" type="ORF">H4696_002203</name>
</gene>
<dbReference type="EMBL" id="JADBEG010000001">
    <property type="protein sequence ID" value="MBE1495103.1"/>
    <property type="molecule type" value="Genomic_DNA"/>
</dbReference>
<organism evidence="10 11">
    <name type="scientific">Amycolatopsis lexingtonensis</name>
    <dbReference type="NCBI Taxonomy" id="218822"/>
    <lineage>
        <taxon>Bacteria</taxon>
        <taxon>Bacillati</taxon>
        <taxon>Actinomycetota</taxon>
        <taxon>Actinomycetes</taxon>
        <taxon>Pseudonocardiales</taxon>
        <taxon>Pseudonocardiaceae</taxon>
        <taxon>Amycolatopsis</taxon>
    </lineage>
</organism>
<keyword evidence="8" id="KW-0624">Polysaccharide degradation</keyword>
<name>A0ABR9HVZ2_9PSEU</name>
<evidence type="ECO:0000256" key="4">
    <source>
        <dbReference type="ARBA" id="ARBA00022801"/>
    </source>
</evidence>
<proteinExistence type="inferred from homology"/>
<evidence type="ECO:0000256" key="1">
    <source>
        <dbReference type="ARBA" id="ARBA00000448"/>
    </source>
</evidence>
<dbReference type="InterPro" id="IPR033132">
    <property type="entry name" value="GH_1_N_CS"/>
</dbReference>
<dbReference type="PROSITE" id="PS00653">
    <property type="entry name" value="GLYCOSYL_HYDROL_F1_2"/>
    <property type="match status" value="1"/>
</dbReference>
<dbReference type="InterPro" id="IPR017736">
    <property type="entry name" value="Glyco_hydro_1_beta-glucosidase"/>
</dbReference>
<dbReference type="RefSeq" id="WP_086861710.1">
    <property type="nucleotide sequence ID" value="NZ_JADBEG010000001.1"/>
</dbReference>
<keyword evidence="4 9" id="KW-0378">Hydrolase</keyword>
<evidence type="ECO:0000313" key="10">
    <source>
        <dbReference type="EMBL" id="MBE1495103.1"/>
    </source>
</evidence>
<evidence type="ECO:0000256" key="2">
    <source>
        <dbReference type="ARBA" id="ARBA00010838"/>
    </source>
</evidence>
<comment type="caution">
    <text evidence="10">The sequence shown here is derived from an EMBL/GenBank/DDBJ whole genome shotgun (WGS) entry which is preliminary data.</text>
</comment>
<comment type="similarity">
    <text evidence="2 9">Belongs to the glycosyl hydrolase 1 family.</text>
</comment>
<dbReference type="GO" id="GO:0008422">
    <property type="term" value="F:beta-glucosidase activity"/>
    <property type="evidence" value="ECO:0007669"/>
    <property type="project" value="UniProtKB-EC"/>
</dbReference>
<dbReference type="Pfam" id="PF00232">
    <property type="entry name" value="Glyco_hydro_1"/>
    <property type="match status" value="1"/>
</dbReference>
<evidence type="ECO:0000256" key="3">
    <source>
        <dbReference type="ARBA" id="ARBA00012744"/>
    </source>
</evidence>
<dbReference type="EC" id="3.2.1.21" evidence="3 9"/>
<dbReference type="PANTHER" id="PTHR10353">
    <property type="entry name" value="GLYCOSYL HYDROLASE"/>
    <property type="match status" value="1"/>
</dbReference>
<keyword evidence="6" id="KW-0119">Carbohydrate metabolism</keyword>
<dbReference type="PRINTS" id="PR00131">
    <property type="entry name" value="GLHYDRLASE1"/>
</dbReference>
<dbReference type="Proteomes" id="UP000631670">
    <property type="component" value="Unassembled WGS sequence"/>
</dbReference>
<reference evidence="10 11" key="1">
    <citation type="submission" date="2020-10" db="EMBL/GenBank/DDBJ databases">
        <title>Sequencing the genomes of 1000 actinobacteria strains.</title>
        <authorList>
            <person name="Klenk H.-P."/>
        </authorList>
    </citation>
    <scope>NUCLEOTIDE SEQUENCE [LARGE SCALE GENOMIC DNA]</scope>
    <source>
        <strain evidence="10 11">DSM 44653</strain>
    </source>
</reference>
<evidence type="ECO:0000256" key="5">
    <source>
        <dbReference type="ARBA" id="ARBA00023001"/>
    </source>
</evidence>
<comment type="catalytic activity">
    <reaction evidence="1 9">
        <text>Hydrolysis of terminal, non-reducing beta-D-glucosyl residues with release of beta-D-glucose.</text>
        <dbReference type="EC" id="3.2.1.21"/>
    </reaction>
</comment>
<keyword evidence="7 9" id="KW-0326">Glycosidase</keyword>
<dbReference type="SUPFAM" id="SSF51445">
    <property type="entry name" value="(Trans)glycosidases"/>
    <property type="match status" value="1"/>
</dbReference>
<dbReference type="NCBIfam" id="TIGR03356">
    <property type="entry name" value="BGL"/>
    <property type="match status" value="1"/>
</dbReference>
<evidence type="ECO:0000256" key="7">
    <source>
        <dbReference type="ARBA" id="ARBA00023295"/>
    </source>
</evidence>
<dbReference type="PANTHER" id="PTHR10353:SF36">
    <property type="entry name" value="LP05116P"/>
    <property type="match status" value="1"/>
</dbReference>
<keyword evidence="5" id="KW-0136">Cellulose degradation</keyword>